<dbReference type="Proteomes" id="UP000775547">
    <property type="component" value="Unassembled WGS sequence"/>
</dbReference>
<dbReference type="CDD" id="cd01389">
    <property type="entry name" value="HMG-box_ROX1-like"/>
    <property type="match status" value="1"/>
</dbReference>
<keyword evidence="3" id="KW-0539">Nucleus</keyword>
<evidence type="ECO:0000313" key="6">
    <source>
        <dbReference type="EMBL" id="KAG5642321.1"/>
    </source>
</evidence>
<evidence type="ECO:0000256" key="3">
    <source>
        <dbReference type="PROSITE-ProRule" id="PRU00267"/>
    </source>
</evidence>
<dbReference type="PROSITE" id="PS50118">
    <property type="entry name" value="HMG_BOX_2"/>
    <property type="match status" value="1"/>
</dbReference>
<dbReference type="PANTHER" id="PTHR10270:SF161">
    <property type="entry name" value="SEX-DETERMINING REGION Y PROTEIN"/>
    <property type="match status" value="1"/>
</dbReference>
<feature type="region of interest" description="Disordered" evidence="4">
    <location>
        <begin position="1"/>
        <end position="83"/>
    </location>
</feature>
<dbReference type="GO" id="GO:0001228">
    <property type="term" value="F:DNA-binding transcription activator activity, RNA polymerase II-specific"/>
    <property type="evidence" value="ECO:0007669"/>
    <property type="project" value="TreeGrafter"/>
</dbReference>
<comment type="caution">
    <text evidence="6">The sequence shown here is derived from an EMBL/GenBank/DDBJ whole genome shotgun (WGS) entry which is preliminary data.</text>
</comment>
<protein>
    <recommendedName>
        <fullName evidence="5">HMG box domain-containing protein</fullName>
    </recommendedName>
</protein>
<organism evidence="6 7">
    <name type="scientific">Asterophora parasitica</name>
    <dbReference type="NCBI Taxonomy" id="117018"/>
    <lineage>
        <taxon>Eukaryota</taxon>
        <taxon>Fungi</taxon>
        <taxon>Dikarya</taxon>
        <taxon>Basidiomycota</taxon>
        <taxon>Agaricomycotina</taxon>
        <taxon>Agaricomycetes</taxon>
        <taxon>Agaricomycetidae</taxon>
        <taxon>Agaricales</taxon>
        <taxon>Tricholomatineae</taxon>
        <taxon>Lyophyllaceae</taxon>
        <taxon>Asterophora</taxon>
    </lineage>
</organism>
<gene>
    <name evidence="6" type="ORF">DXG03_002996</name>
</gene>
<dbReference type="AlphaFoldDB" id="A0A9P7G3F1"/>
<dbReference type="SMART" id="SM00398">
    <property type="entry name" value="HMG"/>
    <property type="match status" value="1"/>
</dbReference>
<evidence type="ECO:0000256" key="4">
    <source>
        <dbReference type="SAM" id="MobiDB-lite"/>
    </source>
</evidence>
<feature type="region of interest" description="Disordered" evidence="4">
    <location>
        <begin position="145"/>
        <end position="182"/>
    </location>
</feature>
<accession>A0A9P7G3F1</accession>
<evidence type="ECO:0000313" key="7">
    <source>
        <dbReference type="Proteomes" id="UP000775547"/>
    </source>
</evidence>
<dbReference type="EMBL" id="JABCKV010000195">
    <property type="protein sequence ID" value="KAG5642321.1"/>
    <property type="molecule type" value="Genomic_DNA"/>
</dbReference>
<dbReference type="SUPFAM" id="SSF47095">
    <property type="entry name" value="HMG-box"/>
    <property type="match status" value="1"/>
</dbReference>
<feature type="region of interest" description="Disordered" evidence="4">
    <location>
        <begin position="102"/>
        <end position="127"/>
    </location>
</feature>
<feature type="compositionally biased region" description="Low complexity" evidence="4">
    <location>
        <begin position="51"/>
        <end position="64"/>
    </location>
</feature>
<name>A0A9P7G3F1_9AGAR</name>
<reference evidence="6" key="2">
    <citation type="submission" date="2021-10" db="EMBL/GenBank/DDBJ databases">
        <title>Phylogenomics reveals ancestral predisposition of the termite-cultivated fungus Termitomyces towards a domesticated lifestyle.</title>
        <authorList>
            <person name="Auxier B."/>
            <person name="Grum-Grzhimaylo A."/>
            <person name="Cardenas M.E."/>
            <person name="Lodge J.D."/>
            <person name="Laessoe T."/>
            <person name="Pedersen O."/>
            <person name="Smith M.E."/>
            <person name="Kuyper T.W."/>
            <person name="Franco-Molano E.A."/>
            <person name="Baroni T.J."/>
            <person name="Aanen D.K."/>
        </authorList>
    </citation>
    <scope>NUCLEOTIDE SEQUENCE</scope>
    <source>
        <strain evidence="6">AP01</strain>
        <tissue evidence="6">Mycelium</tissue>
    </source>
</reference>
<evidence type="ECO:0000256" key="1">
    <source>
        <dbReference type="ARBA" id="ARBA00023125"/>
    </source>
</evidence>
<dbReference type="PANTHER" id="PTHR10270">
    <property type="entry name" value="SOX TRANSCRIPTION FACTOR"/>
    <property type="match status" value="1"/>
</dbReference>
<feature type="compositionally biased region" description="Polar residues" evidence="4">
    <location>
        <begin position="31"/>
        <end position="50"/>
    </location>
</feature>
<dbReference type="InterPro" id="IPR036910">
    <property type="entry name" value="HMG_box_dom_sf"/>
</dbReference>
<evidence type="ECO:0000256" key="2">
    <source>
        <dbReference type="ARBA" id="ARBA00023163"/>
    </source>
</evidence>
<feature type="DNA-binding region" description="HMG box" evidence="3">
    <location>
        <begin position="84"/>
        <end position="159"/>
    </location>
</feature>
<dbReference type="OrthoDB" id="6247875at2759"/>
<keyword evidence="7" id="KW-1185">Reference proteome</keyword>
<evidence type="ECO:0000259" key="5">
    <source>
        <dbReference type="PROSITE" id="PS50118"/>
    </source>
</evidence>
<sequence length="466" mass="51146">MSTTTVKPVIRGWSPKHDNDLLEISTRPHPVQSSPLGVYTFQATLPGTRQSSPAASSPASSNSSLEFQSDPYPEPVRRGDPEWVARPRNPFIIFRCEYSKEHTKEGKRVRRPPGSQAEKTLSKRAAEAWHQLSAEEKNHFKELADKEKEDHAKQHPNYRFRPMKRNATKKKPAPVSRSNSQSVISAPAAVPLVVAPIPRHPPHTATPEPPRLLAQPLPVTATTTAAVKTGRRRSASVPSLFAGQYPFIPGRWAPQGPRLEMKRSRSVMANRPPDRAMSSYATHADGSAIVERDETYNSGYCAPEDFGVVQSIRPGVFSLHHDFSTPDSPACLSPVSQSTSSLADWNGDGSGSHGSPWASSAAVGLEALSLHSSPYAFPMHHDNISSEPSTPYSAADAWATPQYPIGHTVNGFEEPGVLFSHASQFDAPAELPLYSAHEMHYNYDTNGVEEDMGYLDMNDFLNVQNF</sequence>
<dbReference type="InterPro" id="IPR009071">
    <property type="entry name" value="HMG_box_dom"/>
</dbReference>
<dbReference type="Pfam" id="PF00505">
    <property type="entry name" value="HMG_box"/>
    <property type="match status" value="1"/>
</dbReference>
<reference evidence="6" key="1">
    <citation type="submission" date="2020-07" db="EMBL/GenBank/DDBJ databases">
        <authorList>
            <person name="Nieuwenhuis M."/>
            <person name="Van De Peppel L.J.J."/>
        </authorList>
    </citation>
    <scope>NUCLEOTIDE SEQUENCE</scope>
    <source>
        <strain evidence="6">AP01</strain>
        <tissue evidence="6">Mycelium</tissue>
    </source>
</reference>
<dbReference type="GO" id="GO:0005634">
    <property type="term" value="C:nucleus"/>
    <property type="evidence" value="ECO:0007669"/>
    <property type="project" value="UniProtKB-UniRule"/>
</dbReference>
<feature type="domain" description="HMG box" evidence="5">
    <location>
        <begin position="84"/>
        <end position="159"/>
    </location>
</feature>
<keyword evidence="1 3" id="KW-0238">DNA-binding</keyword>
<dbReference type="InterPro" id="IPR050140">
    <property type="entry name" value="SRY-related_HMG-box_TF-like"/>
</dbReference>
<proteinExistence type="predicted"/>
<dbReference type="GO" id="GO:0030154">
    <property type="term" value="P:cell differentiation"/>
    <property type="evidence" value="ECO:0007669"/>
    <property type="project" value="TreeGrafter"/>
</dbReference>
<feature type="compositionally biased region" description="Basic residues" evidence="4">
    <location>
        <begin position="154"/>
        <end position="172"/>
    </location>
</feature>
<dbReference type="GO" id="GO:0000978">
    <property type="term" value="F:RNA polymerase II cis-regulatory region sequence-specific DNA binding"/>
    <property type="evidence" value="ECO:0007669"/>
    <property type="project" value="TreeGrafter"/>
</dbReference>
<dbReference type="Gene3D" id="1.10.30.10">
    <property type="entry name" value="High mobility group box domain"/>
    <property type="match status" value="1"/>
</dbReference>
<keyword evidence="2" id="KW-0804">Transcription</keyword>